<accession>A0A926EMN9</accession>
<evidence type="ECO:0000313" key="3">
    <source>
        <dbReference type="Proteomes" id="UP000623678"/>
    </source>
</evidence>
<gene>
    <name evidence="2" type="ORF">H8705_06195</name>
</gene>
<organism evidence="2 3">
    <name type="scientific">Youxingia wuxianensis</name>
    <dbReference type="NCBI Taxonomy" id="2763678"/>
    <lineage>
        <taxon>Bacteria</taxon>
        <taxon>Bacillati</taxon>
        <taxon>Bacillota</taxon>
        <taxon>Clostridia</taxon>
        <taxon>Eubacteriales</taxon>
        <taxon>Oscillospiraceae</taxon>
        <taxon>Youxingia</taxon>
    </lineage>
</organism>
<reference evidence="2" key="1">
    <citation type="submission" date="2020-08" db="EMBL/GenBank/DDBJ databases">
        <title>Genome public.</title>
        <authorList>
            <person name="Liu C."/>
            <person name="Sun Q."/>
        </authorList>
    </citation>
    <scope>NUCLEOTIDE SEQUENCE</scope>
    <source>
        <strain evidence="2">NSJ-64</strain>
    </source>
</reference>
<keyword evidence="3" id="KW-1185">Reference proteome</keyword>
<proteinExistence type="predicted"/>
<comment type="caution">
    <text evidence="2">The sequence shown here is derived from an EMBL/GenBank/DDBJ whole genome shotgun (WGS) entry which is preliminary data.</text>
</comment>
<dbReference type="AlphaFoldDB" id="A0A926EMN9"/>
<dbReference type="Proteomes" id="UP000623678">
    <property type="component" value="Unassembled WGS sequence"/>
</dbReference>
<evidence type="ECO:0000313" key="2">
    <source>
        <dbReference type="EMBL" id="MBC8585170.1"/>
    </source>
</evidence>
<protein>
    <submittedName>
        <fullName evidence="2">Uncharacterized protein</fullName>
    </submittedName>
</protein>
<feature type="transmembrane region" description="Helical" evidence="1">
    <location>
        <begin position="26"/>
        <end position="47"/>
    </location>
</feature>
<dbReference type="EMBL" id="JACRTD010000004">
    <property type="protein sequence ID" value="MBC8585170.1"/>
    <property type="molecule type" value="Genomic_DNA"/>
</dbReference>
<sequence length="55" mass="5938">MMTTEARVAAVKERVRAKQQQKRLRWIAAGLTAAAFLVGAVLGAMALRRGSAINQ</sequence>
<dbReference type="RefSeq" id="WP_262394959.1">
    <property type="nucleotide sequence ID" value="NZ_JACRTD010000004.1"/>
</dbReference>
<keyword evidence="1" id="KW-0812">Transmembrane</keyword>
<keyword evidence="1" id="KW-0472">Membrane</keyword>
<name>A0A926EMN9_9FIRM</name>
<keyword evidence="1" id="KW-1133">Transmembrane helix</keyword>
<evidence type="ECO:0000256" key="1">
    <source>
        <dbReference type="SAM" id="Phobius"/>
    </source>
</evidence>